<dbReference type="InterPro" id="IPR041373">
    <property type="entry name" value="RT_RNaseH"/>
</dbReference>
<reference evidence="8 9" key="1">
    <citation type="submission" date="2023-02" db="EMBL/GenBank/DDBJ databases">
        <title>LHISI_Scaffold_Assembly.</title>
        <authorList>
            <person name="Stuart O.P."/>
            <person name="Cleave R."/>
            <person name="Magrath M.J.L."/>
            <person name="Mikheyev A.S."/>
        </authorList>
    </citation>
    <scope>NUCLEOTIDE SEQUENCE [LARGE SCALE GENOMIC DNA]</scope>
    <source>
        <strain evidence="8">Daus_M_001</strain>
        <tissue evidence="8">Leg muscle</tissue>
    </source>
</reference>
<protein>
    <recommendedName>
        <fullName evidence="7">Reverse transcriptase RNase H-like domain-containing protein</fullName>
    </recommendedName>
</protein>
<accession>A0ABQ9IBJ7</accession>
<evidence type="ECO:0000313" key="8">
    <source>
        <dbReference type="EMBL" id="KAJ8894044.1"/>
    </source>
</evidence>
<dbReference type="PANTHER" id="PTHR37984">
    <property type="entry name" value="PROTEIN CBG26694"/>
    <property type="match status" value="1"/>
</dbReference>
<evidence type="ECO:0000313" key="9">
    <source>
        <dbReference type="Proteomes" id="UP001159363"/>
    </source>
</evidence>
<dbReference type="EMBL" id="JARBHB010000002">
    <property type="protein sequence ID" value="KAJ8894044.1"/>
    <property type="molecule type" value="Genomic_DNA"/>
</dbReference>
<keyword evidence="6" id="KW-0695">RNA-directed DNA polymerase</keyword>
<sequence length="230" mass="25533">MGVALKPGGLCKIKTNALNHNVVHFDPKLPCVILQMLALMGHIIDNERPGLFASIALTSSEQNYLQLERDALAITFGVKYFHKYFYGRKFLFKTDHQPLKTIFSPDKAVGNNIVGLHLPNSVLQGELVWGQQKGTSMGTADAMSHLPAPSPVGVDEVQAFAASLDFLPITHLEIARETQREDVLAKLLSFVKFGLPIHISDVTLKQYFIQRTLLSTENSCVLFGKNFHTM</sequence>
<keyword evidence="9" id="KW-1185">Reference proteome</keyword>
<dbReference type="Proteomes" id="UP001159363">
    <property type="component" value="Chromosome 2"/>
</dbReference>
<evidence type="ECO:0000256" key="6">
    <source>
        <dbReference type="ARBA" id="ARBA00022918"/>
    </source>
</evidence>
<keyword evidence="5" id="KW-0378">Hydrolase</keyword>
<dbReference type="PANTHER" id="PTHR37984:SF5">
    <property type="entry name" value="PROTEIN NYNRIN-LIKE"/>
    <property type="match status" value="1"/>
</dbReference>
<evidence type="ECO:0000256" key="1">
    <source>
        <dbReference type="ARBA" id="ARBA00022679"/>
    </source>
</evidence>
<feature type="domain" description="Reverse transcriptase RNase H-like" evidence="7">
    <location>
        <begin position="45"/>
        <end position="107"/>
    </location>
</feature>
<name>A0ABQ9IBJ7_9NEOP</name>
<dbReference type="Pfam" id="PF17917">
    <property type="entry name" value="RT_RNaseH"/>
    <property type="match status" value="1"/>
</dbReference>
<gene>
    <name evidence="8" type="ORF">PR048_006654</name>
</gene>
<evidence type="ECO:0000256" key="3">
    <source>
        <dbReference type="ARBA" id="ARBA00022722"/>
    </source>
</evidence>
<keyword evidence="2" id="KW-0548">Nucleotidyltransferase</keyword>
<keyword evidence="3" id="KW-0540">Nuclease</keyword>
<evidence type="ECO:0000256" key="4">
    <source>
        <dbReference type="ARBA" id="ARBA00022759"/>
    </source>
</evidence>
<evidence type="ECO:0000256" key="2">
    <source>
        <dbReference type="ARBA" id="ARBA00022695"/>
    </source>
</evidence>
<keyword evidence="1" id="KW-0808">Transferase</keyword>
<evidence type="ECO:0000259" key="7">
    <source>
        <dbReference type="Pfam" id="PF17917"/>
    </source>
</evidence>
<organism evidence="8 9">
    <name type="scientific">Dryococelus australis</name>
    <dbReference type="NCBI Taxonomy" id="614101"/>
    <lineage>
        <taxon>Eukaryota</taxon>
        <taxon>Metazoa</taxon>
        <taxon>Ecdysozoa</taxon>
        <taxon>Arthropoda</taxon>
        <taxon>Hexapoda</taxon>
        <taxon>Insecta</taxon>
        <taxon>Pterygota</taxon>
        <taxon>Neoptera</taxon>
        <taxon>Polyneoptera</taxon>
        <taxon>Phasmatodea</taxon>
        <taxon>Verophasmatodea</taxon>
        <taxon>Anareolatae</taxon>
        <taxon>Phasmatidae</taxon>
        <taxon>Eurycanthinae</taxon>
        <taxon>Dryococelus</taxon>
    </lineage>
</organism>
<dbReference type="InterPro" id="IPR043502">
    <property type="entry name" value="DNA/RNA_pol_sf"/>
</dbReference>
<comment type="caution">
    <text evidence="8">The sequence shown here is derived from an EMBL/GenBank/DDBJ whole genome shotgun (WGS) entry which is preliminary data.</text>
</comment>
<keyword evidence="4" id="KW-0255">Endonuclease</keyword>
<evidence type="ECO:0000256" key="5">
    <source>
        <dbReference type="ARBA" id="ARBA00022801"/>
    </source>
</evidence>
<dbReference type="SUPFAM" id="SSF56672">
    <property type="entry name" value="DNA/RNA polymerases"/>
    <property type="match status" value="1"/>
</dbReference>
<proteinExistence type="predicted"/>
<dbReference type="InterPro" id="IPR050951">
    <property type="entry name" value="Retrovirus_Pol_polyprotein"/>
</dbReference>